<sequence length="1253" mass="145773">MQMESKSQKMKLKKIKDNVSFKFKKRILIGFGRLYKDKGQYSVAEIFYTKALGTNNLDLNPSQYYEYGYVLYKVNKFNQALEQIKNAIDASTEEDDNRKFVDFRAKIYYKYAQKLFNDKKFKQALEQIKNAINTKTDDDSNKEFTDFHELIYFKYTRKLFEEKKFLQALELIDYVLGTTNKNNKAKYLSLRGEINIQLKRFVESEDNLRQSIELNPEKASTHYILGVALVLQKKWYKAKESLMIAKELGFTTAKFYIRLGQTNFELDRFADAAEAYQQASNMWERKIEPIITFSEVHYKAGLSFERMGNLKESQYFYDRAIAHDKKYNSEQLGIGVFHHSYNQYDLAIKSYNQIEKAEPLFRLAMLYEKLGDREKAISSYKRALSLDQTRSKYHFRIAVCYETTGNFKDAVVYYKQAIARSSNYNHQWYLKLLNALHKSGDTKEYEHVLYDANLIVDYVNNVYRSGNNKMPRRMRYNIFYEKLQLAEKTVLFESMAGTRVSGNPLAIFKYMLEDDRFKDYTFIWTVNNYDIVPDKYKSLTNVLFITRYTDMYYRYLATASILINDTAFPYFFILKDGQRYLNTWHGTPLKTLGYDVKVSKMDYVNGTRNFLQATHLLVPNLYTYEHQLIPHQVASIYPGELAITGYPRIDLTFKTMKDPNLLKDKLGINNGKKVVLYAPTWRGELSKKTFDVQKLISDLKKLSYLDVNVIFQGHPVAENLLQDIKIPNIIGVPNKFDINEVLGIADVLITDYSSVFFDFLVTGKPIIHYVYDYEEYTKTRGLYLNLKELPGEVVQSSDQMIASVQDLLLTSFQPTNKYLEAKAKYVMKDDGNVSKRVIDWFLFDKTTVDIIDKDTTKEKILFYAGSFQPNGITSAFISLVNSIDKKQYDITVTLSDSIINYPERLKLLNKINDDVNIIPKKGPMTMSDEGTFIRNLKNTEYAKDKIIHNNIVEYQREYFRLFGSVKFDYIVNFSGYSLFYSNLLANIPHQDSKNVIYAHSDMYNEHTNKYPEIREIFRLYKQYNKIISVSKSISEVNKHNLSKAFSIPKSKFDYIENVQNPTSVIEKSALPLENQSDEGLFSKDTTVFITIGRLSGEKGQEKLIRAFAEVQEDNQNSQLLILGNGPLKSKLLSLINELYLQKSVHLIGYKDNPYPYLKRSDCFIFPSNYEGQGLVLFEALTLGKTIIATDIVTNKEVLEGGYGKLCENSIEGLKRAMNDYLAGKITVKKFDINAYNDRALEMFYNKVLNVNEE</sequence>
<dbReference type="PANTHER" id="PTHR37316">
    <property type="entry name" value="TEICHOIC ACID GLYCEROL-PHOSPHATE PRIMASE"/>
    <property type="match status" value="1"/>
</dbReference>
<organism evidence="9 10">
    <name type="scientific">Virgibacillus siamensis</name>
    <dbReference type="NCBI Taxonomy" id="480071"/>
    <lineage>
        <taxon>Bacteria</taxon>
        <taxon>Bacillati</taxon>
        <taxon>Bacillota</taxon>
        <taxon>Bacilli</taxon>
        <taxon>Bacillales</taxon>
        <taxon>Bacillaceae</taxon>
        <taxon>Virgibacillus</taxon>
    </lineage>
</organism>
<evidence type="ECO:0000256" key="4">
    <source>
        <dbReference type="ARBA" id="ARBA00022679"/>
    </source>
</evidence>
<dbReference type="InterPro" id="IPR011990">
    <property type="entry name" value="TPR-like_helical_dom_sf"/>
</dbReference>
<dbReference type="InterPro" id="IPR001296">
    <property type="entry name" value="Glyco_trans_1"/>
</dbReference>
<dbReference type="Pfam" id="PF00534">
    <property type="entry name" value="Glycos_transf_1"/>
    <property type="match status" value="1"/>
</dbReference>
<dbReference type="Pfam" id="PF04464">
    <property type="entry name" value="Glyphos_transf"/>
    <property type="match status" value="1"/>
</dbReference>
<feature type="domain" description="Glycosyl transferase family 1" evidence="8">
    <location>
        <begin position="1075"/>
        <end position="1236"/>
    </location>
</feature>
<dbReference type="Proteomes" id="UP001500866">
    <property type="component" value="Unassembled WGS sequence"/>
</dbReference>
<reference evidence="9 10" key="1">
    <citation type="journal article" date="2019" name="Int. J. Syst. Evol. Microbiol.">
        <title>The Global Catalogue of Microorganisms (GCM) 10K type strain sequencing project: providing services to taxonomists for standard genome sequencing and annotation.</title>
        <authorList>
            <consortium name="The Broad Institute Genomics Platform"/>
            <consortium name="The Broad Institute Genome Sequencing Center for Infectious Disease"/>
            <person name="Wu L."/>
            <person name="Ma J."/>
        </authorList>
    </citation>
    <scope>NUCLEOTIDE SEQUENCE [LARGE SCALE GENOMIC DNA]</scope>
    <source>
        <strain evidence="9 10">JCM 15395</strain>
    </source>
</reference>
<keyword evidence="7" id="KW-0802">TPR repeat</keyword>
<keyword evidence="3" id="KW-1003">Cell membrane</keyword>
<proteinExistence type="inferred from homology"/>
<protein>
    <recommendedName>
        <fullName evidence="8">Glycosyl transferase family 1 domain-containing protein</fullName>
    </recommendedName>
</protein>
<dbReference type="SMART" id="SM00028">
    <property type="entry name" value="TPR"/>
    <property type="match status" value="9"/>
</dbReference>
<dbReference type="InterPro" id="IPR043149">
    <property type="entry name" value="TagF_N"/>
</dbReference>
<dbReference type="Gene3D" id="3.40.50.12580">
    <property type="match status" value="1"/>
</dbReference>
<dbReference type="EMBL" id="BAAADS010000016">
    <property type="protein sequence ID" value="GAA0604883.1"/>
    <property type="molecule type" value="Genomic_DNA"/>
</dbReference>
<dbReference type="Gene3D" id="3.40.50.11820">
    <property type="match status" value="1"/>
</dbReference>
<evidence type="ECO:0000256" key="2">
    <source>
        <dbReference type="ARBA" id="ARBA00010488"/>
    </source>
</evidence>
<dbReference type="InterPro" id="IPR007554">
    <property type="entry name" value="Glycerophosphate_synth"/>
</dbReference>
<dbReference type="CDD" id="cd03811">
    <property type="entry name" value="GT4_GT28_WabH-like"/>
    <property type="match status" value="1"/>
</dbReference>
<dbReference type="Gene3D" id="1.25.40.10">
    <property type="entry name" value="Tetratricopeptide repeat domain"/>
    <property type="match status" value="2"/>
</dbReference>
<evidence type="ECO:0000256" key="7">
    <source>
        <dbReference type="PROSITE-ProRule" id="PRU00339"/>
    </source>
</evidence>
<evidence type="ECO:0000313" key="9">
    <source>
        <dbReference type="EMBL" id="GAA0604883.1"/>
    </source>
</evidence>
<keyword evidence="6" id="KW-0472">Membrane</keyword>
<evidence type="ECO:0000256" key="6">
    <source>
        <dbReference type="ARBA" id="ARBA00023136"/>
    </source>
</evidence>
<evidence type="ECO:0000256" key="3">
    <source>
        <dbReference type="ARBA" id="ARBA00022475"/>
    </source>
</evidence>
<comment type="subcellular location">
    <subcellularLocation>
        <location evidence="1">Cell membrane</location>
        <topology evidence="1">Peripheral membrane protein</topology>
    </subcellularLocation>
</comment>
<feature type="repeat" description="TPR" evidence="7">
    <location>
        <begin position="357"/>
        <end position="390"/>
    </location>
</feature>
<comment type="caution">
    <text evidence="9">The sequence shown here is derived from an EMBL/GenBank/DDBJ whole genome shotgun (WGS) entry which is preliminary data.</text>
</comment>
<dbReference type="PROSITE" id="PS50293">
    <property type="entry name" value="TPR_REGION"/>
    <property type="match status" value="1"/>
</dbReference>
<evidence type="ECO:0000256" key="1">
    <source>
        <dbReference type="ARBA" id="ARBA00004202"/>
    </source>
</evidence>
<feature type="repeat" description="TPR" evidence="7">
    <location>
        <begin position="253"/>
        <end position="286"/>
    </location>
</feature>
<evidence type="ECO:0000256" key="5">
    <source>
        <dbReference type="ARBA" id="ARBA00022944"/>
    </source>
</evidence>
<dbReference type="Gene3D" id="3.40.50.2000">
    <property type="entry name" value="Glycogen Phosphorylase B"/>
    <property type="match status" value="2"/>
</dbReference>
<dbReference type="InterPro" id="IPR019734">
    <property type="entry name" value="TPR_rpt"/>
</dbReference>
<dbReference type="Pfam" id="PF13181">
    <property type="entry name" value="TPR_8"/>
    <property type="match status" value="2"/>
</dbReference>
<keyword evidence="10" id="KW-1185">Reference proteome</keyword>
<dbReference type="InterPro" id="IPR043148">
    <property type="entry name" value="TagF_C"/>
</dbReference>
<keyword evidence="4" id="KW-0808">Transferase</keyword>
<evidence type="ECO:0000313" key="10">
    <source>
        <dbReference type="Proteomes" id="UP001500866"/>
    </source>
</evidence>
<name>A0ABN1G672_9BACI</name>
<feature type="repeat" description="TPR" evidence="7">
    <location>
        <begin position="391"/>
        <end position="424"/>
    </location>
</feature>
<dbReference type="PROSITE" id="PS50005">
    <property type="entry name" value="TPR"/>
    <property type="match status" value="4"/>
</dbReference>
<dbReference type="SUPFAM" id="SSF48452">
    <property type="entry name" value="TPR-like"/>
    <property type="match status" value="2"/>
</dbReference>
<accession>A0ABN1G672</accession>
<dbReference type="PANTHER" id="PTHR37316:SF3">
    <property type="entry name" value="TEICHOIC ACID GLYCEROL-PHOSPHATE TRANSFERASE"/>
    <property type="match status" value="1"/>
</dbReference>
<gene>
    <name evidence="9" type="ORF">GCM10009001_22660</name>
</gene>
<feature type="repeat" description="TPR" evidence="7">
    <location>
        <begin position="61"/>
        <end position="94"/>
    </location>
</feature>
<evidence type="ECO:0000259" key="8">
    <source>
        <dbReference type="Pfam" id="PF00534"/>
    </source>
</evidence>
<dbReference type="SUPFAM" id="SSF53756">
    <property type="entry name" value="UDP-Glycosyltransferase/glycogen phosphorylase"/>
    <property type="match status" value="2"/>
</dbReference>
<comment type="similarity">
    <text evidence="2">Belongs to the CDP-glycerol glycerophosphotransferase family.</text>
</comment>
<keyword evidence="5" id="KW-0777">Teichoic acid biosynthesis</keyword>
<dbReference type="InterPro" id="IPR051612">
    <property type="entry name" value="Teichoic_Acid_Biosynth"/>
</dbReference>